<evidence type="ECO:0000256" key="2">
    <source>
        <dbReference type="SAM" id="Phobius"/>
    </source>
</evidence>
<accession>A0A1G1KYN4</accession>
<evidence type="ECO:0000256" key="1">
    <source>
        <dbReference type="SAM" id="Coils"/>
    </source>
</evidence>
<keyword evidence="2" id="KW-1133">Transmembrane helix</keyword>
<sequence>MILINLLPIELRPRVVKQTKIPVLPIAIGLFIIFIGVSLINLYVFVNKSQELRSLKTQWERLKIQNKEAEQLQRELSMGLKQEVNFYDTVVDPPIEVGMIFGFISELIPDSVRLVDLKYEGQRGKIQVVMNGFSEVSQAASKLVEIQKFANNLKEKAEELSASANPVDSKEKKVFKASVTTSSAAEGVRGENQTQFAITVNSEEGSTWQK</sequence>
<feature type="transmembrane region" description="Helical" evidence="2">
    <location>
        <begin position="21"/>
        <end position="46"/>
    </location>
</feature>
<protein>
    <recommendedName>
        <fullName evidence="5">Pilus assembly protein PilN</fullName>
    </recommendedName>
</protein>
<keyword evidence="2" id="KW-0812">Transmembrane</keyword>
<keyword evidence="2" id="KW-0472">Membrane</keyword>
<comment type="caution">
    <text evidence="3">The sequence shown here is derived from an EMBL/GenBank/DDBJ whole genome shotgun (WGS) entry which is preliminary data.</text>
</comment>
<proteinExistence type="predicted"/>
<reference evidence="3 4" key="1">
    <citation type="journal article" date="2016" name="Nat. Commun.">
        <title>Thousands of microbial genomes shed light on interconnected biogeochemical processes in an aquifer system.</title>
        <authorList>
            <person name="Anantharaman K."/>
            <person name="Brown C.T."/>
            <person name="Hug L.A."/>
            <person name="Sharon I."/>
            <person name="Castelle C.J."/>
            <person name="Probst A.J."/>
            <person name="Thomas B.C."/>
            <person name="Singh A."/>
            <person name="Wilkins M.J."/>
            <person name="Karaoz U."/>
            <person name="Brodie E.L."/>
            <person name="Williams K.H."/>
            <person name="Hubbard S.S."/>
            <person name="Banfield J.F."/>
        </authorList>
    </citation>
    <scope>NUCLEOTIDE SEQUENCE [LARGE SCALE GENOMIC DNA]</scope>
</reference>
<gene>
    <name evidence="3" type="ORF">A3G33_07210</name>
</gene>
<name>A0A1G1KYN4_9BACT</name>
<evidence type="ECO:0000313" key="3">
    <source>
        <dbReference type="EMBL" id="OGW98014.1"/>
    </source>
</evidence>
<dbReference type="Proteomes" id="UP000178187">
    <property type="component" value="Unassembled WGS sequence"/>
</dbReference>
<dbReference type="EMBL" id="MHFR01000037">
    <property type="protein sequence ID" value="OGW98014.1"/>
    <property type="molecule type" value="Genomic_DNA"/>
</dbReference>
<evidence type="ECO:0008006" key="5">
    <source>
        <dbReference type="Google" id="ProtNLM"/>
    </source>
</evidence>
<feature type="coiled-coil region" evidence="1">
    <location>
        <begin position="52"/>
        <end position="82"/>
    </location>
</feature>
<keyword evidence="1" id="KW-0175">Coiled coil</keyword>
<evidence type="ECO:0000313" key="4">
    <source>
        <dbReference type="Proteomes" id="UP000178187"/>
    </source>
</evidence>
<dbReference type="AlphaFoldDB" id="A0A1G1KYN4"/>
<organism evidence="3 4">
    <name type="scientific">Candidatus Danuiimicrobium aquiferis</name>
    <dbReference type="NCBI Taxonomy" id="1801832"/>
    <lineage>
        <taxon>Bacteria</taxon>
        <taxon>Pseudomonadati</taxon>
        <taxon>Candidatus Omnitrophota</taxon>
        <taxon>Candidatus Danuiimicrobium</taxon>
    </lineage>
</organism>